<proteinExistence type="predicted"/>
<evidence type="ECO:0000313" key="1">
    <source>
        <dbReference type="EMBL" id="OLP52819.1"/>
    </source>
</evidence>
<name>A0A1Q9AD37_9HYPH</name>
<dbReference type="STRING" id="1672749.BJF92_07515"/>
<evidence type="ECO:0000313" key="2">
    <source>
        <dbReference type="Proteomes" id="UP000186143"/>
    </source>
</evidence>
<organism evidence="1 2">
    <name type="scientific">Xaviernesmea rhizosphaerae</name>
    <dbReference type="NCBI Taxonomy" id="1672749"/>
    <lineage>
        <taxon>Bacteria</taxon>
        <taxon>Pseudomonadati</taxon>
        <taxon>Pseudomonadota</taxon>
        <taxon>Alphaproteobacteria</taxon>
        <taxon>Hyphomicrobiales</taxon>
        <taxon>Rhizobiaceae</taxon>
        <taxon>Rhizobium/Agrobacterium group</taxon>
        <taxon>Xaviernesmea</taxon>
    </lineage>
</organism>
<dbReference type="AlphaFoldDB" id="A0A1Q9AD37"/>
<gene>
    <name evidence="1" type="ORF">BJF92_07515</name>
</gene>
<reference evidence="1 2" key="1">
    <citation type="submission" date="2016-09" db="EMBL/GenBank/DDBJ databases">
        <title>Rhizobium sp. nov., a novel species isolated from the rice rhizosphere.</title>
        <authorList>
            <person name="Zhao J."/>
            <person name="Zhang X."/>
        </authorList>
    </citation>
    <scope>NUCLEOTIDE SEQUENCE [LARGE SCALE GENOMIC DNA]</scope>
    <source>
        <strain evidence="1 2">MH17</strain>
    </source>
</reference>
<sequence length="208" mass="22656">MEREDRKGRLIVSRRPVAAATVLMASLRKSPSRVRQRIGPSPFRQAVQVLQKMPEQAVFLVQPEGRGAQNLLLGKRHGGLAPQKRMEFVGAEIGVGQNADRLAGLARIGQCLIDQRIDEGQVRLMPHLFARQRGARLGGEAGIFGIDFGQGHFVKKARLFPALAGAALGQNPAAAKGIGRDRVVKKTEREERLAQLGEAVARLAERPP</sequence>
<dbReference type="Proteomes" id="UP000186143">
    <property type="component" value="Unassembled WGS sequence"/>
</dbReference>
<accession>A0A1Q9AD37</accession>
<comment type="caution">
    <text evidence="1">The sequence shown here is derived from an EMBL/GenBank/DDBJ whole genome shotgun (WGS) entry which is preliminary data.</text>
</comment>
<protein>
    <submittedName>
        <fullName evidence="1">Uncharacterized protein</fullName>
    </submittedName>
</protein>
<dbReference type="EMBL" id="MKIO01000042">
    <property type="protein sequence ID" value="OLP52819.1"/>
    <property type="molecule type" value="Genomic_DNA"/>
</dbReference>